<feature type="transmembrane region" description="Helical" evidence="3">
    <location>
        <begin position="94"/>
        <end position="111"/>
    </location>
</feature>
<dbReference type="InterPro" id="IPR003661">
    <property type="entry name" value="HisK_dim/P_dom"/>
</dbReference>
<comment type="catalytic activity">
    <reaction evidence="1">
        <text>ATP + protein L-histidine = ADP + protein N-phospho-L-histidine.</text>
        <dbReference type="EC" id="2.7.13.3"/>
    </reaction>
</comment>
<sequence>MAPYTTEATSPERRGFMLLLGATNAVLLVLDVLRGPPELGLLLAGRLLLMAVLLGAPLALGRASGAAAGAVATVGGVVAAAGFAAVARATGGGAGPYLVVLPILPIVYLLAVPDVPWAALSTGLLGGTLAIAIVWSEGARGARLATAVALNAFGTAYATAGAALNRHLRRREAAAREELGRSEARRVQAERMTLLGRVVAGVAHAFNNPLAALSADLRWLERVARGAPEPDAAEVDEVAGDARSALERLRRIVLDLGALAREGRGAREALELAELVAHAARLAALRGVAADAAAVPAGLRVLGERDSLVQALAGVLISCSEGGARGGAALRLSAAARDGALELRIDGAGRGVLLHDDVLLVVARERLSSLGGGLEARRDEGGEGIVVHLPPAAAEPPPAR</sequence>
<dbReference type="RefSeq" id="WP_176067625.1">
    <property type="nucleotide sequence ID" value="NZ_BJTG01000009.1"/>
</dbReference>
<dbReference type="InterPro" id="IPR036097">
    <property type="entry name" value="HisK_dim/P_sf"/>
</dbReference>
<dbReference type="SMART" id="SM00388">
    <property type="entry name" value="HisKA"/>
    <property type="match status" value="1"/>
</dbReference>
<feature type="transmembrane region" description="Helical" evidence="3">
    <location>
        <begin position="117"/>
        <end position="135"/>
    </location>
</feature>
<evidence type="ECO:0000256" key="3">
    <source>
        <dbReference type="SAM" id="Phobius"/>
    </source>
</evidence>
<proteinExistence type="predicted"/>
<dbReference type="InterPro" id="IPR005467">
    <property type="entry name" value="His_kinase_dom"/>
</dbReference>
<protein>
    <recommendedName>
        <fullName evidence="2">histidine kinase</fullName>
        <ecNumber evidence="2">2.7.13.3</ecNumber>
    </recommendedName>
</protein>
<evidence type="ECO:0000256" key="2">
    <source>
        <dbReference type="ARBA" id="ARBA00012438"/>
    </source>
</evidence>
<name>A0A7I9VQR5_9BACT</name>
<reference evidence="6" key="1">
    <citation type="journal article" date="2020" name="Appl. Environ. Microbiol.">
        <title>Diazotrophic Anaeromyxobacter Isolates from Soils.</title>
        <authorList>
            <person name="Masuda Y."/>
            <person name="Yamanaka H."/>
            <person name="Xu Z.X."/>
            <person name="Shiratori Y."/>
            <person name="Aono T."/>
            <person name="Amachi S."/>
            <person name="Senoo K."/>
            <person name="Itoh H."/>
        </authorList>
    </citation>
    <scope>NUCLEOTIDE SEQUENCE [LARGE SCALE GENOMIC DNA]</scope>
    <source>
        <strain evidence="6">R267</strain>
    </source>
</reference>
<keyword evidence="3" id="KW-0472">Membrane</keyword>
<dbReference type="CDD" id="cd00082">
    <property type="entry name" value="HisKA"/>
    <property type="match status" value="1"/>
</dbReference>
<dbReference type="EMBL" id="BJTG01000009">
    <property type="protein sequence ID" value="GEJ58754.1"/>
    <property type="molecule type" value="Genomic_DNA"/>
</dbReference>
<dbReference type="GO" id="GO:0000155">
    <property type="term" value="F:phosphorelay sensor kinase activity"/>
    <property type="evidence" value="ECO:0007669"/>
    <property type="project" value="InterPro"/>
</dbReference>
<keyword evidence="3" id="KW-0812">Transmembrane</keyword>
<dbReference type="Proteomes" id="UP000503640">
    <property type="component" value="Unassembled WGS sequence"/>
</dbReference>
<evidence type="ECO:0000313" key="5">
    <source>
        <dbReference type="EMBL" id="GEJ58754.1"/>
    </source>
</evidence>
<feature type="transmembrane region" description="Helical" evidence="3">
    <location>
        <begin position="40"/>
        <end position="60"/>
    </location>
</feature>
<keyword evidence="3" id="KW-1133">Transmembrane helix</keyword>
<organism evidence="5 6">
    <name type="scientific">Anaeromyxobacter diazotrophicus</name>
    <dbReference type="NCBI Taxonomy" id="2590199"/>
    <lineage>
        <taxon>Bacteria</taxon>
        <taxon>Pseudomonadati</taxon>
        <taxon>Myxococcota</taxon>
        <taxon>Myxococcia</taxon>
        <taxon>Myxococcales</taxon>
        <taxon>Cystobacterineae</taxon>
        <taxon>Anaeromyxobacteraceae</taxon>
        <taxon>Anaeromyxobacter</taxon>
    </lineage>
</organism>
<dbReference type="SUPFAM" id="SSF47384">
    <property type="entry name" value="Homodimeric domain of signal transducing histidine kinase"/>
    <property type="match status" value="1"/>
</dbReference>
<keyword evidence="6" id="KW-1185">Reference proteome</keyword>
<dbReference type="Gene3D" id="1.10.287.130">
    <property type="match status" value="1"/>
</dbReference>
<gene>
    <name evidence="5" type="ORF">AMYX_34950</name>
</gene>
<comment type="caution">
    <text evidence="5">The sequence shown here is derived from an EMBL/GenBank/DDBJ whole genome shotgun (WGS) entry which is preliminary data.</text>
</comment>
<evidence type="ECO:0000256" key="1">
    <source>
        <dbReference type="ARBA" id="ARBA00000085"/>
    </source>
</evidence>
<feature type="transmembrane region" description="Helical" evidence="3">
    <location>
        <begin position="15"/>
        <end position="33"/>
    </location>
</feature>
<dbReference type="EC" id="2.7.13.3" evidence="2"/>
<accession>A0A7I9VQR5</accession>
<feature type="transmembrane region" description="Helical" evidence="3">
    <location>
        <begin position="66"/>
        <end position="87"/>
    </location>
</feature>
<evidence type="ECO:0000259" key="4">
    <source>
        <dbReference type="PROSITE" id="PS50109"/>
    </source>
</evidence>
<dbReference type="PROSITE" id="PS50109">
    <property type="entry name" value="HIS_KIN"/>
    <property type="match status" value="1"/>
</dbReference>
<feature type="domain" description="Histidine kinase" evidence="4">
    <location>
        <begin position="201"/>
        <end position="393"/>
    </location>
</feature>
<evidence type="ECO:0000313" key="6">
    <source>
        <dbReference type="Proteomes" id="UP000503640"/>
    </source>
</evidence>
<dbReference type="AlphaFoldDB" id="A0A7I9VQR5"/>